<dbReference type="EMBL" id="BSPL01000017">
    <property type="protein sequence ID" value="GLS71480.1"/>
    <property type="molecule type" value="Genomic_DNA"/>
</dbReference>
<dbReference type="NCBIfam" id="TIGR00726">
    <property type="entry name" value="peptidoglycan editing factor PgeF"/>
    <property type="match status" value="1"/>
</dbReference>
<dbReference type="Pfam" id="PF02578">
    <property type="entry name" value="Cu-oxidase_4"/>
    <property type="match status" value="1"/>
</dbReference>
<comment type="catalytic activity">
    <reaction evidence="1">
        <text>inosine + phosphate = alpha-D-ribose 1-phosphate + hypoxanthine</text>
        <dbReference type="Rhea" id="RHEA:27646"/>
        <dbReference type="ChEBI" id="CHEBI:17368"/>
        <dbReference type="ChEBI" id="CHEBI:17596"/>
        <dbReference type="ChEBI" id="CHEBI:43474"/>
        <dbReference type="ChEBI" id="CHEBI:57720"/>
        <dbReference type="EC" id="2.4.2.1"/>
    </reaction>
    <physiologicalReaction direction="left-to-right" evidence="1">
        <dbReference type="Rhea" id="RHEA:27647"/>
    </physiologicalReaction>
</comment>
<evidence type="ECO:0000256" key="10">
    <source>
        <dbReference type="RuleBase" id="RU361274"/>
    </source>
</evidence>
<dbReference type="GO" id="GO:0017061">
    <property type="term" value="F:S-methyl-5-thioadenosine phosphorylase activity"/>
    <property type="evidence" value="ECO:0007669"/>
    <property type="project" value="UniProtKB-EC"/>
</dbReference>
<comment type="caution">
    <text evidence="11">The sequence shown here is derived from an EMBL/GenBank/DDBJ whole genome shotgun (WGS) entry which is preliminary data.</text>
</comment>
<comment type="catalytic activity">
    <reaction evidence="8">
        <text>adenosine + phosphate = alpha-D-ribose 1-phosphate + adenine</text>
        <dbReference type="Rhea" id="RHEA:27642"/>
        <dbReference type="ChEBI" id="CHEBI:16335"/>
        <dbReference type="ChEBI" id="CHEBI:16708"/>
        <dbReference type="ChEBI" id="CHEBI:43474"/>
        <dbReference type="ChEBI" id="CHEBI:57720"/>
        <dbReference type="EC" id="2.4.2.1"/>
    </reaction>
    <physiologicalReaction direction="left-to-right" evidence="8">
        <dbReference type="Rhea" id="RHEA:27643"/>
    </physiologicalReaction>
</comment>
<gene>
    <name evidence="11" type="ORF">GCM10007890_34930</name>
</gene>
<evidence type="ECO:0000313" key="12">
    <source>
        <dbReference type="Proteomes" id="UP001157440"/>
    </source>
</evidence>
<keyword evidence="12" id="KW-1185">Reference proteome</keyword>
<dbReference type="GO" id="GO:0005507">
    <property type="term" value="F:copper ion binding"/>
    <property type="evidence" value="ECO:0007669"/>
    <property type="project" value="TreeGrafter"/>
</dbReference>
<dbReference type="CDD" id="cd16833">
    <property type="entry name" value="YfiH"/>
    <property type="match status" value="1"/>
</dbReference>
<dbReference type="InterPro" id="IPR003730">
    <property type="entry name" value="Cu_polyphenol_OxRdtase"/>
</dbReference>
<evidence type="ECO:0000256" key="4">
    <source>
        <dbReference type="ARBA" id="ARBA00022723"/>
    </source>
</evidence>
<evidence type="ECO:0000256" key="2">
    <source>
        <dbReference type="ARBA" id="ARBA00007353"/>
    </source>
</evidence>
<dbReference type="SUPFAM" id="SSF64438">
    <property type="entry name" value="CNF1/YfiH-like putative cysteine hydrolases"/>
    <property type="match status" value="1"/>
</dbReference>
<comment type="catalytic activity">
    <reaction evidence="9">
        <text>S-methyl-5'-thioadenosine + phosphate = 5-(methylsulfanyl)-alpha-D-ribose 1-phosphate + adenine</text>
        <dbReference type="Rhea" id="RHEA:11852"/>
        <dbReference type="ChEBI" id="CHEBI:16708"/>
        <dbReference type="ChEBI" id="CHEBI:17509"/>
        <dbReference type="ChEBI" id="CHEBI:43474"/>
        <dbReference type="ChEBI" id="CHEBI:58533"/>
        <dbReference type="EC" id="2.4.2.28"/>
    </reaction>
    <physiologicalReaction direction="left-to-right" evidence="9">
        <dbReference type="Rhea" id="RHEA:11853"/>
    </physiologicalReaction>
</comment>
<comment type="similarity">
    <text evidence="2 10">Belongs to the purine nucleoside phosphorylase YfiH/LACC1 family.</text>
</comment>
<keyword evidence="4" id="KW-0479">Metal-binding</keyword>
<dbReference type="Gene3D" id="3.60.140.10">
    <property type="entry name" value="CNF1/YfiH-like putative cysteine hydrolases"/>
    <property type="match status" value="1"/>
</dbReference>
<keyword evidence="5" id="KW-0378">Hydrolase</keyword>
<comment type="catalytic activity">
    <reaction evidence="7">
        <text>adenosine + H2O + H(+) = inosine + NH4(+)</text>
        <dbReference type="Rhea" id="RHEA:24408"/>
        <dbReference type="ChEBI" id="CHEBI:15377"/>
        <dbReference type="ChEBI" id="CHEBI:15378"/>
        <dbReference type="ChEBI" id="CHEBI:16335"/>
        <dbReference type="ChEBI" id="CHEBI:17596"/>
        <dbReference type="ChEBI" id="CHEBI:28938"/>
        <dbReference type="EC" id="3.5.4.4"/>
    </reaction>
    <physiologicalReaction direction="left-to-right" evidence="7">
        <dbReference type="Rhea" id="RHEA:24409"/>
    </physiologicalReaction>
</comment>
<evidence type="ECO:0000256" key="8">
    <source>
        <dbReference type="ARBA" id="ARBA00048968"/>
    </source>
</evidence>
<evidence type="ECO:0000256" key="3">
    <source>
        <dbReference type="ARBA" id="ARBA00022679"/>
    </source>
</evidence>
<evidence type="ECO:0000256" key="9">
    <source>
        <dbReference type="ARBA" id="ARBA00049893"/>
    </source>
</evidence>
<evidence type="ECO:0000256" key="7">
    <source>
        <dbReference type="ARBA" id="ARBA00047989"/>
    </source>
</evidence>
<organism evidence="11 12">
    <name type="scientific">Methylobacterium tardum</name>
    <dbReference type="NCBI Taxonomy" id="374432"/>
    <lineage>
        <taxon>Bacteria</taxon>
        <taxon>Pseudomonadati</taxon>
        <taxon>Pseudomonadota</taxon>
        <taxon>Alphaproteobacteria</taxon>
        <taxon>Hyphomicrobiales</taxon>
        <taxon>Methylobacteriaceae</taxon>
        <taxon>Methylobacterium</taxon>
    </lineage>
</organism>
<dbReference type="GO" id="GO:0016787">
    <property type="term" value="F:hydrolase activity"/>
    <property type="evidence" value="ECO:0007669"/>
    <property type="project" value="UniProtKB-KW"/>
</dbReference>
<evidence type="ECO:0000313" key="11">
    <source>
        <dbReference type="EMBL" id="GLS71480.1"/>
    </source>
</evidence>
<keyword evidence="6" id="KW-0862">Zinc</keyword>
<protein>
    <recommendedName>
        <fullName evidence="10">Purine nucleoside phosphorylase</fullName>
    </recommendedName>
</protein>
<reference evidence="12" key="1">
    <citation type="journal article" date="2019" name="Int. J. Syst. Evol. Microbiol.">
        <title>The Global Catalogue of Microorganisms (GCM) 10K type strain sequencing project: providing services to taxonomists for standard genome sequencing and annotation.</title>
        <authorList>
            <consortium name="The Broad Institute Genomics Platform"/>
            <consortium name="The Broad Institute Genome Sequencing Center for Infectious Disease"/>
            <person name="Wu L."/>
            <person name="Ma J."/>
        </authorList>
    </citation>
    <scope>NUCLEOTIDE SEQUENCE [LARGE SCALE GENOMIC DNA]</scope>
    <source>
        <strain evidence="12">NBRC 103632</strain>
    </source>
</reference>
<dbReference type="InterPro" id="IPR011324">
    <property type="entry name" value="Cytotoxic_necrot_fac-like_cat"/>
</dbReference>
<proteinExistence type="inferred from homology"/>
<dbReference type="AlphaFoldDB" id="A0AA37TE63"/>
<accession>A0AA37TE63</accession>
<evidence type="ECO:0000256" key="6">
    <source>
        <dbReference type="ARBA" id="ARBA00022833"/>
    </source>
</evidence>
<sequence>MGASVTSGMSIEAPQLSAHPNVRHAFFTRQGGVSDGIYASLNGGLGSQDDPERVVANRARMCAQLDVPPDRLVSLYQVHSAEVVTVEAPFAAAMRPRADAMVTRVPGLALGIATADCGPILFADAENGVVGAAHAGWKGALTGVIDATVAAMEASGARRDRIVAVLGPTISQNSYEVGPDFVARFRTEAPGMERFLGAGTRPDHAQFDLPGFILARLAGAGIGDATSLDLCTYADPERFYSYRRTTHRGEADYGRLISAIALTP</sequence>
<dbReference type="Proteomes" id="UP001157440">
    <property type="component" value="Unassembled WGS sequence"/>
</dbReference>
<dbReference type="InterPro" id="IPR038371">
    <property type="entry name" value="Cu_polyphenol_OxRdtase_sf"/>
</dbReference>
<dbReference type="PANTHER" id="PTHR30616">
    <property type="entry name" value="UNCHARACTERIZED PROTEIN YFIH"/>
    <property type="match status" value="1"/>
</dbReference>
<evidence type="ECO:0000256" key="1">
    <source>
        <dbReference type="ARBA" id="ARBA00000553"/>
    </source>
</evidence>
<name>A0AA37TE63_9HYPH</name>
<keyword evidence="3" id="KW-0808">Transferase</keyword>
<dbReference type="PANTHER" id="PTHR30616:SF2">
    <property type="entry name" value="PURINE NUCLEOSIDE PHOSPHORYLASE LACC1"/>
    <property type="match status" value="1"/>
</dbReference>
<evidence type="ECO:0000256" key="5">
    <source>
        <dbReference type="ARBA" id="ARBA00022801"/>
    </source>
</evidence>